<organism evidence="5 6">
    <name type="scientific">Diplogelasinospora grovesii</name>
    <dbReference type="NCBI Taxonomy" id="303347"/>
    <lineage>
        <taxon>Eukaryota</taxon>
        <taxon>Fungi</taxon>
        <taxon>Dikarya</taxon>
        <taxon>Ascomycota</taxon>
        <taxon>Pezizomycotina</taxon>
        <taxon>Sordariomycetes</taxon>
        <taxon>Sordariomycetidae</taxon>
        <taxon>Sordariales</taxon>
        <taxon>Diplogelasinosporaceae</taxon>
        <taxon>Diplogelasinospora</taxon>
    </lineage>
</organism>
<comment type="caution">
    <text evidence="5">The sequence shown here is derived from an EMBL/GenBank/DDBJ whole genome shotgun (WGS) entry which is preliminary data.</text>
</comment>
<dbReference type="InterPro" id="IPR029063">
    <property type="entry name" value="SAM-dependent_MTases_sf"/>
</dbReference>
<dbReference type="GO" id="GO:0008757">
    <property type="term" value="F:S-adenosylmethionine-dependent methyltransferase activity"/>
    <property type="evidence" value="ECO:0007669"/>
    <property type="project" value="InterPro"/>
</dbReference>
<dbReference type="EMBL" id="MU853779">
    <property type="protein sequence ID" value="KAK3941829.1"/>
    <property type="molecule type" value="Genomic_DNA"/>
</dbReference>
<dbReference type="SUPFAM" id="SSF53335">
    <property type="entry name" value="S-adenosyl-L-methionine-dependent methyltransferases"/>
    <property type="match status" value="1"/>
</dbReference>
<keyword evidence="2 5" id="KW-0489">Methyltransferase</keyword>
<keyword evidence="3" id="KW-0808">Transferase</keyword>
<gene>
    <name evidence="5" type="ORF">QBC46DRAFT_285268</name>
</gene>
<dbReference type="CDD" id="cd02440">
    <property type="entry name" value="AdoMet_MTases"/>
    <property type="match status" value="1"/>
</dbReference>
<evidence type="ECO:0000259" key="4">
    <source>
        <dbReference type="Pfam" id="PF08241"/>
    </source>
</evidence>
<evidence type="ECO:0000313" key="5">
    <source>
        <dbReference type="EMBL" id="KAK3941829.1"/>
    </source>
</evidence>
<keyword evidence="6" id="KW-1185">Reference proteome</keyword>
<evidence type="ECO:0000256" key="3">
    <source>
        <dbReference type="ARBA" id="ARBA00022679"/>
    </source>
</evidence>
<evidence type="ECO:0000256" key="2">
    <source>
        <dbReference type="ARBA" id="ARBA00022603"/>
    </source>
</evidence>
<dbReference type="AlphaFoldDB" id="A0AAN6N9S6"/>
<feature type="domain" description="Methyltransferase type 11" evidence="4">
    <location>
        <begin position="52"/>
        <end position="142"/>
    </location>
</feature>
<reference evidence="6" key="1">
    <citation type="journal article" date="2023" name="Mol. Phylogenet. Evol.">
        <title>Genome-scale phylogeny and comparative genomics of the fungal order Sordariales.</title>
        <authorList>
            <person name="Hensen N."/>
            <person name="Bonometti L."/>
            <person name="Westerberg I."/>
            <person name="Brannstrom I.O."/>
            <person name="Guillou S."/>
            <person name="Cros-Aarteil S."/>
            <person name="Calhoun S."/>
            <person name="Haridas S."/>
            <person name="Kuo A."/>
            <person name="Mondo S."/>
            <person name="Pangilinan J."/>
            <person name="Riley R."/>
            <person name="LaButti K."/>
            <person name="Andreopoulos B."/>
            <person name="Lipzen A."/>
            <person name="Chen C."/>
            <person name="Yan M."/>
            <person name="Daum C."/>
            <person name="Ng V."/>
            <person name="Clum A."/>
            <person name="Steindorff A."/>
            <person name="Ohm R.A."/>
            <person name="Martin F."/>
            <person name="Silar P."/>
            <person name="Natvig D.O."/>
            <person name="Lalanne C."/>
            <person name="Gautier V."/>
            <person name="Ament-Velasquez S.L."/>
            <person name="Kruys A."/>
            <person name="Hutchinson M.I."/>
            <person name="Powell A.J."/>
            <person name="Barry K."/>
            <person name="Miller A.N."/>
            <person name="Grigoriev I.V."/>
            <person name="Debuchy R."/>
            <person name="Gladieux P."/>
            <person name="Hiltunen Thoren M."/>
            <person name="Johannesson H."/>
        </authorList>
    </citation>
    <scope>NUCLEOTIDE SEQUENCE [LARGE SCALE GENOMIC DNA]</scope>
    <source>
        <strain evidence="6">CBS 340.73</strain>
    </source>
</reference>
<name>A0AAN6N9S6_9PEZI</name>
<evidence type="ECO:0000313" key="6">
    <source>
        <dbReference type="Proteomes" id="UP001303473"/>
    </source>
</evidence>
<evidence type="ECO:0000256" key="1">
    <source>
        <dbReference type="ARBA" id="ARBA00008361"/>
    </source>
</evidence>
<dbReference type="Proteomes" id="UP001303473">
    <property type="component" value="Unassembled WGS sequence"/>
</dbReference>
<dbReference type="Pfam" id="PF08241">
    <property type="entry name" value="Methyltransf_11"/>
    <property type="match status" value="1"/>
</dbReference>
<dbReference type="GO" id="GO:0032259">
    <property type="term" value="P:methylation"/>
    <property type="evidence" value="ECO:0007669"/>
    <property type="project" value="UniProtKB-KW"/>
</dbReference>
<comment type="similarity">
    <text evidence="1">Belongs to the methyltransferase superfamily.</text>
</comment>
<dbReference type="PANTHER" id="PTHR44942">
    <property type="entry name" value="METHYLTRANSF_11 DOMAIN-CONTAINING PROTEIN"/>
    <property type="match status" value="1"/>
</dbReference>
<dbReference type="Gene3D" id="3.40.50.150">
    <property type="entry name" value="Vaccinia Virus protein VP39"/>
    <property type="match status" value="1"/>
</dbReference>
<dbReference type="PANTHER" id="PTHR44942:SF4">
    <property type="entry name" value="METHYLTRANSFERASE TYPE 11 DOMAIN-CONTAINING PROTEIN"/>
    <property type="match status" value="1"/>
</dbReference>
<sequence>MATDFKLPAAASEGFKNASAYDAHRPSYPPEAVERLLKQLKIADQPHVNLVELASGTGKLTELLAKRHEDFDIIAVEPHEGMRAQLVAKGLKGVTTLDGHAARMPVEDGWGDACVAAQSFHWFATEDALREIHRVLKPNAVFGMIWNVEDYNKPWSWRATTAWEQKLNDWIRSISTDGHPRFRDEQWKKVFQNQLKFNPLQVLRDSFLTDSLPRFSLPLGEDTVKWTVWLSKEALWSRISTLSHVVALEGAEREAAVKTFDDALSSSDVERNDKGEIAVHGVTYFAWTDRIE</sequence>
<protein>
    <submittedName>
        <fullName evidence="5">S-adenosyl-L-methionine-dependent methyltransferase</fullName>
    </submittedName>
</protein>
<proteinExistence type="inferred from homology"/>
<dbReference type="InterPro" id="IPR051052">
    <property type="entry name" value="Diverse_substrate_MTase"/>
</dbReference>
<dbReference type="InterPro" id="IPR013216">
    <property type="entry name" value="Methyltransf_11"/>
</dbReference>
<accession>A0AAN6N9S6</accession>